<comment type="caution">
    <text evidence="1">The sequence shown here is derived from an EMBL/GenBank/DDBJ whole genome shotgun (WGS) entry which is preliminary data.</text>
</comment>
<keyword evidence="2" id="KW-1185">Reference proteome</keyword>
<gene>
    <name evidence="1" type="ORF">TSA1_05790</name>
</gene>
<protein>
    <submittedName>
        <fullName evidence="1">Uncharacterized protein</fullName>
    </submittedName>
</protein>
<dbReference type="EMBL" id="LFJC01000003">
    <property type="protein sequence ID" value="PIT00327.1"/>
    <property type="molecule type" value="Genomic_DNA"/>
</dbReference>
<evidence type="ECO:0000313" key="1">
    <source>
        <dbReference type="EMBL" id="PIT00327.1"/>
    </source>
</evidence>
<reference evidence="1 2" key="1">
    <citation type="submission" date="2015-06" db="EMBL/GenBank/DDBJ databases">
        <title>Comparative genome analysis of nirS-carrying Bradyrhizobium sp. strains.</title>
        <authorList>
            <person name="Ishii S."/>
            <person name="Jang J."/>
            <person name="Nishizawa T."/>
            <person name="Senoo K."/>
        </authorList>
    </citation>
    <scope>NUCLEOTIDE SEQUENCE [LARGE SCALE GENOMIC DNA]</scope>
    <source>
        <strain evidence="1 2">TSA1</strain>
    </source>
</reference>
<organism evidence="1 2">
    <name type="scientific">Bradyrhizobium nitroreducens</name>
    <dbReference type="NCBI Taxonomy" id="709803"/>
    <lineage>
        <taxon>Bacteria</taxon>
        <taxon>Pseudomonadati</taxon>
        <taxon>Pseudomonadota</taxon>
        <taxon>Alphaproteobacteria</taxon>
        <taxon>Hyphomicrobiales</taxon>
        <taxon>Nitrobacteraceae</taxon>
        <taxon>Bradyrhizobium</taxon>
    </lineage>
</organism>
<proteinExistence type="predicted"/>
<evidence type="ECO:0000313" key="2">
    <source>
        <dbReference type="Proteomes" id="UP000228930"/>
    </source>
</evidence>
<dbReference type="AlphaFoldDB" id="A0A2M6U6X1"/>
<dbReference type="RefSeq" id="WP_100175539.1">
    <property type="nucleotide sequence ID" value="NZ_LFJC01000003.1"/>
</dbReference>
<dbReference type="Proteomes" id="UP000228930">
    <property type="component" value="Unassembled WGS sequence"/>
</dbReference>
<name>A0A2M6U6X1_9BRAD</name>
<accession>A0A2M6U6X1</accession>
<sequence length="147" mass="15787">MKFHNQGNINSEDLVMWPDQTLALSPFAEVRKSTLTVGYRDVSTGIVVVSVELPAELIERTIMETVSVEISLSSAGEISSTASGISSDCSSSNSTISLDQLVHALLRRNNLHMEEAKEGELRLLLDRLQKSVGAVEGAIATIESAAT</sequence>